<name>A0A5N6RJX0_9ROSI</name>
<sequence length="151" mass="16844">MAALKTPSDRLLGGLWFTLPATQSRETCPPCLALGMVIAVAHAPTCSSSTVQILGGSESLRCIKLVSFVMDGGILPYIKLSARLRKVSQWSRPILPGIWLKIHFPVRSKSWRKGREEKHRGMSPVIPVQSVMVIDERYLSLHMSREMFSVK</sequence>
<dbReference type="Proteomes" id="UP000327013">
    <property type="component" value="Chromosome 7"/>
</dbReference>
<organism evidence="1 2">
    <name type="scientific">Carpinus fangiana</name>
    <dbReference type="NCBI Taxonomy" id="176857"/>
    <lineage>
        <taxon>Eukaryota</taxon>
        <taxon>Viridiplantae</taxon>
        <taxon>Streptophyta</taxon>
        <taxon>Embryophyta</taxon>
        <taxon>Tracheophyta</taxon>
        <taxon>Spermatophyta</taxon>
        <taxon>Magnoliopsida</taxon>
        <taxon>eudicotyledons</taxon>
        <taxon>Gunneridae</taxon>
        <taxon>Pentapetalae</taxon>
        <taxon>rosids</taxon>
        <taxon>fabids</taxon>
        <taxon>Fagales</taxon>
        <taxon>Betulaceae</taxon>
        <taxon>Carpinus</taxon>
    </lineage>
</organism>
<evidence type="ECO:0000313" key="2">
    <source>
        <dbReference type="Proteomes" id="UP000327013"/>
    </source>
</evidence>
<gene>
    <name evidence="1" type="ORF">FH972_017783</name>
</gene>
<keyword evidence="2" id="KW-1185">Reference proteome</keyword>
<dbReference type="AlphaFoldDB" id="A0A5N6RJX0"/>
<accession>A0A5N6RJX0</accession>
<proteinExistence type="predicted"/>
<evidence type="ECO:0000313" key="1">
    <source>
        <dbReference type="EMBL" id="KAE8099832.1"/>
    </source>
</evidence>
<reference evidence="1 2" key="1">
    <citation type="submission" date="2019-06" db="EMBL/GenBank/DDBJ databases">
        <title>A chromosomal-level reference genome of Carpinus fangiana (Coryloideae, Betulaceae).</title>
        <authorList>
            <person name="Yang X."/>
            <person name="Wang Z."/>
            <person name="Zhang L."/>
            <person name="Hao G."/>
            <person name="Liu J."/>
            <person name="Yang Y."/>
        </authorList>
    </citation>
    <scope>NUCLEOTIDE SEQUENCE [LARGE SCALE GENOMIC DNA]</scope>
    <source>
        <strain evidence="1">Cfa_2016G</strain>
        <tissue evidence="1">Leaf</tissue>
    </source>
</reference>
<dbReference type="EMBL" id="CM017327">
    <property type="protein sequence ID" value="KAE8099832.1"/>
    <property type="molecule type" value="Genomic_DNA"/>
</dbReference>
<protein>
    <submittedName>
        <fullName evidence="1">Uncharacterized protein</fullName>
    </submittedName>
</protein>